<feature type="region of interest" description="Disordered" evidence="1">
    <location>
        <begin position="200"/>
        <end position="277"/>
    </location>
</feature>
<dbReference type="Proteomes" id="UP000245433">
    <property type="component" value="Unassembled WGS sequence"/>
</dbReference>
<dbReference type="Gene3D" id="3.10.350.10">
    <property type="entry name" value="LysM domain"/>
    <property type="match status" value="1"/>
</dbReference>
<keyword evidence="6" id="KW-1185">Reference proteome</keyword>
<accession>A0A2U1DF41</accession>
<dbReference type="PANTHER" id="PTHR33734">
    <property type="entry name" value="LYSM DOMAIN-CONTAINING GPI-ANCHORED PROTEIN 2"/>
    <property type="match status" value="1"/>
</dbReference>
<protein>
    <submittedName>
        <fullName evidence="5">LysM domain-containing protein</fullName>
    </submittedName>
</protein>
<name>A0A2U1DF41_9LACO</name>
<evidence type="ECO:0000256" key="2">
    <source>
        <dbReference type="SAM" id="SignalP"/>
    </source>
</evidence>
<dbReference type="SUPFAM" id="SSF54106">
    <property type="entry name" value="LysM domain"/>
    <property type="match status" value="1"/>
</dbReference>
<dbReference type="Pfam" id="PF05382">
    <property type="entry name" value="Amidase_5"/>
    <property type="match status" value="1"/>
</dbReference>
<organism evidence="5 6">
    <name type="scientific">Convivina intestini</name>
    <dbReference type="NCBI Taxonomy" id="1505726"/>
    <lineage>
        <taxon>Bacteria</taxon>
        <taxon>Bacillati</taxon>
        <taxon>Bacillota</taxon>
        <taxon>Bacilli</taxon>
        <taxon>Lactobacillales</taxon>
        <taxon>Lactobacillaceae</taxon>
        <taxon>Convivina</taxon>
    </lineage>
</organism>
<evidence type="ECO:0000313" key="5">
    <source>
        <dbReference type="EMBL" id="PVY86284.1"/>
    </source>
</evidence>
<dbReference type="RefSeq" id="WP_089937536.1">
    <property type="nucleotide sequence ID" value="NZ_CAKOEX010000001.1"/>
</dbReference>
<dbReference type="PROSITE" id="PS51782">
    <property type="entry name" value="LYSM"/>
    <property type="match status" value="1"/>
</dbReference>
<proteinExistence type="predicted"/>
<keyword evidence="2" id="KW-0732">Signal</keyword>
<feature type="region of interest" description="Disordered" evidence="1">
    <location>
        <begin position="135"/>
        <end position="180"/>
    </location>
</feature>
<feature type="compositionally biased region" description="Low complexity" evidence="1">
    <location>
        <begin position="214"/>
        <end position="224"/>
    </location>
</feature>
<dbReference type="PROSITE" id="PS50943">
    <property type="entry name" value="HTH_CROC1"/>
    <property type="match status" value="1"/>
</dbReference>
<evidence type="ECO:0000259" key="4">
    <source>
        <dbReference type="PROSITE" id="PS51782"/>
    </source>
</evidence>
<evidence type="ECO:0000256" key="1">
    <source>
        <dbReference type="SAM" id="MobiDB-lite"/>
    </source>
</evidence>
<dbReference type="InterPro" id="IPR018392">
    <property type="entry name" value="LysM"/>
</dbReference>
<dbReference type="OrthoDB" id="2195126at2"/>
<evidence type="ECO:0000313" key="6">
    <source>
        <dbReference type="Proteomes" id="UP000245433"/>
    </source>
</evidence>
<gene>
    <name evidence="5" type="ORF">C7384_101199</name>
</gene>
<reference evidence="5 6" key="1">
    <citation type="submission" date="2018-04" db="EMBL/GenBank/DDBJ databases">
        <title>Genomic Encyclopedia of Type Strains, Phase IV (KMG-IV): sequencing the most valuable type-strain genomes for metagenomic binning, comparative biology and taxonomic classification.</title>
        <authorList>
            <person name="Goeker M."/>
        </authorList>
    </citation>
    <scope>NUCLEOTIDE SEQUENCE [LARGE SCALE GENOMIC DNA]</scope>
    <source>
        <strain evidence="5 6">DSM 28795</strain>
    </source>
</reference>
<feature type="domain" description="HTH cro/C1-type" evidence="3">
    <location>
        <begin position="65"/>
        <end position="86"/>
    </location>
</feature>
<feature type="compositionally biased region" description="Polar residues" evidence="1">
    <location>
        <begin position="144"/>
        <end position="153"/>
    </location>
</feature>
<dbReference type="Gene3D" id="3.90.1720.10">
    <property type="entry name" value="endopeptidase domain like (from Nostoc punctiforme)"/>
    <property type="match status" value="1"/>
</dbReference>
<feature type="chain" id="PRO_5015458209" evidence="2">
    <location>
        <begin position="39"/>
        <end position="427"/>
    </location>
</feature>
<dbReference type="PANTHER" id="PTHR33734:SF22">
    <property type="entry name" value="MEMBRANE-BOUND LYTIC MUREIN TRANSGLYCOSYLASE D"/>
    <property type="match status" value="1"/>
</dbReference>
<dbReference type="InterPro" id="IPR008044">
    <property type="entry name" value="Phage_lysin"/>
</dbReference>
<evidence type="ECO:0000259" key="3">
    <source>
        <dbReference type="PROSITE" id="PS50943"/>
    </source>
</evidence>
<dbReference type="Pfam" id="PF01476">
    <property type="entry name" value="LysM"/>
    <property type="match status" value="1"/>
</dbReference>
<dbReference type="EMBL" id="QEKT01000001">
    <property type="protein sequence ID" value="PVY86284.1"/>
    <property type="molecule type" value="Genomic_DNA"/>
</dbReference>
<dbReference type="InterPro" id="IPR036779">
    <property type="entry name" value="LysM_dom_sf"/>
</dbReference>
<feature type="compositionally biased region" description="Polar residues" evidence="1">
    <location>
        <begin position="165"/>
        <end position="176"/>
    </location>
</feature>
<feature type="signal peptide" evidence="2">
    <location>
        <begin position="1"/>
        <end position="38"/>
    </location>
</feature>
<sequence length="427" mass="44822">MSKNNNVNNQPKHRTSKIMSSMLLLGMMGLSAQQSAQAADWQSNSANTISSKKGQTFNATTKTYKIQSGDTLNAIAEAFDVKTADLVAANHIQDANLIYAGQELKIEGVAATAFPTPQATQTYSAGEPIISTDPAMQAVPTPEQGPTNEQTPYPTVDAAAHDMNPVSTTNQPTQGLVSQVTSQAATSTVQSQSAAAQVQPASTSQVESQNHGISVTSSTSQSQTNLVSEQVVSHPQATQSQAVQVQTQQPSQATSQAAAQPQPTVQTPSSQQSGVNSEKVVNWFTNNQGKLTYSMNGSRNGSDGTADCSGSMTEAIYEAGGSKPAYLYNTDSLHGYLTSNGYKLIAENQGWNAQRGDIVVWGQKGQSAGAAGHVMVISQSDDANGNGAKEISTDYSTGGAANSAVSEHNYDAYAKANGNPYSYVYRQ</sequence>
<dbReference type="SMART" id="SM00257">
    <property type="entry name" value="LysM"/>
    <property type="match status" value="1"/>
</dbReference>
<feature type="compositionally biased region" description="Low complexity" evidence="1">
    <location>
        <begin position="235"/>
        <end position="273"/>
    </location>
</feature>
<dbReference type="AlphaFoldDB" id="A0A2U1DF41"/>
<dbReference type="CDD" id="cd00118">
    <property type="entry name" value="LysM"/>
    <property type="match status" value="1"/>
</dbReference>
<dbReference type="InterPro" id="IPR001387">
    <property type="entry name" value="Cro/C1-type_HTH"/>
</dbReference>
<feature type="domain" description="LysM" evidence="4">
    <location>
        <begin position="62"/>
        <end position="106"/>
    </location>
</feature>
<comment type="caution">
    <text evidence="5">The sequence shown here is derived from an EMBL/GenBank/DDBJ whole genome shotgun (WGS) entry which is preliminary data.</text>
</comment>